<dbReference type="EMBL" id="FNJB01000012">
    <property type="protein sequence ID" value="SDP69129.1"/>
    <property type="molecule type" value="Genomic_DNA"/>
</dbReference>
<evidence type="ECO:0000259" key="4">
    <source>
        <dbReference type="Pfam" id="PF13193"/>
    </source>
</evidence>
<dbReference type="SUPFAM" id="SSF56801">
    <property type="entry name" value="Acetyl-CoA synthetase-like"/>
    <property type="match status" value="1"/>
</dbReference>
<reference evidence="6" key="1">
    <citation type="submission" date="2016-10" db="EMBL/GenBank/DDBJ databases">
        <authorList>
            <person name="Varghese N."/>
            <person name="Submissions S."/>
        </authorList>
    </citation>
    <scope>NUCLEOTIDE SEQUENCE [LARGE SCALE GENOMIC DNA]</scope>
    <source>
        <strain evidence="6">IBRC-M 10655</strain>
    </source>
</reference>
<feature type="domain" description="AMP-binding enzyme C-terminal" evidence="4">
    <location>
        <begin position="600"/>
        <end position="674"/>
    </location>
</feature>
<dbReference type="InterPro" id="IPR020845">
    <property type="entry name" value="AMP-binding_CS"/>
</dbReference>
<dbReference type="PANTHER" id="PTHR43201">
    <property type="entry name" value="ACYL-COA SYNTHETASE"/>
    <property type="match status" value="1"/>
</dbReference>
<dbReference type="GO" id="GO:0006631">
    <property type="term" value="P:fatty acid metabolic process"/>
    <property type="evidence" value="ECO:0007669"/>
    <property type="project" value="TreeGrafter"/>
</dbReference>
<dbReference type="STRING" id="504798.SAMN05421871_107367"/>
<dbReference type="PROSITE" id="PS00455">
    <property type="entry name" value="AMP_BINDING"/>
    <property type="match status" value="1"/>
</dbReference>
<sequence length="691" mass="74860">MSADCVVFDINIDHPRERVWSVIGDLPRYSRFFRGITSFEQIAARGYGTPARFLLRASLGPGALLHHEIETRIARPDEQLVLAGKPDNGSWVSIRLEDGGPGRTILKFVFFQPMLRHPQGIDWTESDIKNWVRDAVRRIDGHLAGISDPRAVLKRKDVSSSPMRMVSTLAKAGILAPARPDKMFKQLKAVASWGGTMVAGYTAAAAREPGKTAVIDPTGRRTFGEIADRSARLAAGLRDLGVRPGSKVGILARNHATFIESLVAFGKLGADVVMLNTALSAEQVVEVVRRHRVKVLVVDDEFAGKVDYLPVTITRLWTGSKSPTVESVIADNEPGTFTPPKEPGRLIVMTSGTSGTPKGARRPTPPGLGSAAMVLSRIPLKVGDSVLIAAPIFHSWGLVGVQIGMVLRATLSLQRTFDAEATLAAIEKHRITTLFVVPIMLQRMLALPDHVRERYDTSSLRIVASSGSAIPGTVVTGFMDVFGDILYNFYGSTEVSAGAIATPADLRAAPTTAGRSPLGSTLGILGPDGEQVPPGSVGRIFVGNDMLFDGYTDGVAREIRHQLMDTGDRGYFDADGRLFVSGRDDEMIVSGGENVFPRPVEEVLSALPQVDDVAVVGVPDDEYGQRLAAYLVLRAGARLDAELVRSYVHQRLARFSVPRDVLFVDELPRNPTGKVLKRLLTDEHPLVQQLD</sequence>
<comment type="similarity">
    <text evidence="1">Belongs to the ATP-dependent AMP-binding enzyme family.</text>
</comment>
<gene>
    <name evidence="5" type="ORF">SAMN05192558_11237</name>
</gene>
<dbReference type="CDD" id="cd07812">
    <property type="entry name" value="SRPBCC"/>
    <property type="match status" value="1"/>
</dbReference>
<dbReference type="GO" id="GO:0031956">
    <property type="term" value="F:medium-chain fatty acid-CoA ligase activity"/>
    <property type="evidence" value="ECO:0007669"/>
    <property type="project" value="TreeGrafter"/>
</dbReference>
<dbReference type="InterPro" id="IPR023393">
    <property type="entry name" value="START-like_dom_sf"/>
</dbReference>
<dbReference type="InterPro" id="IPR042099">
    <property type="entry name" value="ANL_N_sf"/>
</dbReference>
<dbReference type="Pfam" id="PF00501">
    <property type="entry name" value="AMP-binding"/>
    <property type="match status" value="1"/>
</dbReference>
<dbReference type="Gene3D" id="3.30.300.30">
    <property type="match status" value="1"/>
</dbReference>
<evidence type="ECO:0000259" key="3">
    <source>
        <dbReference type="Pfam" id="PF00501"/>
    </source>
</evidence>
<dbReference type="Pfam" id="PF13193">
    <property type="entry name" value="AMP-binding_C"/>
    <property type="match status" value="1"/>
</dbReference>
<evidence type="ECO:0000256" key="2">
    <source>
        <dbReference type="ARBA" id="ARBA00022598"/>
    </source>
</evidence>
<keyword evidence="6" id="KW-1185">Reference proteome</keyword>
<dbReference type="RefSeq" id="WP_091382120.1">
    <property type="nucleotide sequence ID" value="NZ_FNDV01000007.1"/>
</dbReference>
<organism evidence="5 6">
    <name type="scientific">Actinokineospora alba</name>
    <dbReference type="NCBI Taxonomy" id="504798"/>
    <lineage>
        <taxon>Bacteria</taxon>
        <taxon>Bacillati</taxon>
        <taxon>Actinomycetota</taxon>
        <taxon>Actinomycetes</taxon>
        <taxon>Pseudonocardiales</taxon>
        <taxon>Pseudonocardiaceae</taxon>
        <taxon>Actinokineospora</taxon>
    </lineage>
</organism>
<evidence type="ECO:0000256" key="1">
    <source>
        <dbReference type="ARBA" id="ARBA00006432"/>
    </source>
</evidence>
<evidence type="ECO:0000313" key="5">
    <source>
        <dbReference type="EMBL" id="SDP69129.1"/>
    </source>
</evidence>
<dbReference type="Gene3D" id="3.40.50.12780">
    <property type="entry name" value="N-terminal domain of ligase-like"/>
    <property type="match status" value="1"/>
</dbReference>
<proteinExistence type="inferred from homology"/>
<dbReference type="InterPro" id="IPR045851">
    <property type="entry name" value="AMP-bd_C_sf"/>
</dbReference>
<dbReference type="SUPFAM" id="SSF55961">
    <property type="entry name" value="Bet v1-like"/>
    <property type="match status" value="1"/>
</dbReference>
<evidence type="ECO:0000313" key="6">
    <source>
        <dbReference type="Proteomes" id="UP000199651"/>
    </source>
</evidence>
<keyword evidence="2 5" id="KW-0436">Ligase</keyword>
<dbReference type="Proteomes" id="UP000199651">
    <property type="component" value="Unassembled WGS sequence"/>
</dbReference>
<dbReference type="Gene3D" id="3.30.530.20">
    <property type="match status" value="1"/>
</dbReference>
<accession>A0A1H0US76</accession>
<dbReference type="OrthoDB" id="56621at2"/>
<name>A0A1H0US76_9PSEU</name>
<protein>
    <submittedName>
        <fullName evidence="5">Acyl-CoA synthetase (AMP-forming)/AMP-acid ligase II</fullName>
    </submittedName>
</protein>
<dbReference type="InterPro" id="IPR025110">
    <property type="entry name" value="AMP-bd_C"/>
</dbReference>
<dbReference type="AlphaFoldDB" id="A0A1H0US76"/>
<feature type="domain" description="AMP-dependent synthetase/ligase" evidence="3">
    <location>
        <begin position="203"/>
        <end position="551"/>
    </location>
</feature>
<dbReference type="InterPro" id="IPR000873">
    <property type="entry name" value="AMP-dep_synth/lig_dom"/>
</dbReference>
<dbReference type="PANTHER" id="PTHR43201:SF5">
    <property type="entry name" value="MEDIUM-CHAIN ACYL-COA LIGASE ACSF2, MITOCHONDRIAL"/>
    <property type="match status" value="1"/>
</dbReference>